<dbReference type="Gramene" id="OMO53678">
    <property type="protein sequence ID" value="OMO53678"/>
    <property type="gene ID" value="CCACVL1_28438"/>
</dbReference>
<reference evidence="1 2" key="1">
    <citation type="submission" date="2013-09" db="EMBL/GenBank/DDBJ databases">
        <title>Corchorus capsularis genome sequencing.</title>
        <authorList>
            <person name="Alam M."/>
            <person name="Haque M.S."/>
            <person name="Islam M.S."/>
            <person name="Emdad E.M."/>
            <person name="Islam M.M."/>
            <person name="Ahmed B."/>
            <person name="Halim A."/>
            <person name="Hossen Q.M.M."/>
            <person name="Hossain M.Z."/>
            <person name="Ahmed R."/>
            <person name="Khan M.M."/>
            <person name="Islam R."/>
            <person name="Rashid M.M."/>
            <person name="Khan S.A."/>
            <person name="Rahman M.S."/>
            <person name="Alam M."/>
        </authorList>
    </citation>
    <scope>NUCLEOTIDE SEQUENCE [LARGE SCALE GENOMIC DNA]</scope>
    <source>
        <strain evidence="2">cv. CVL-1</strain>
        <tissue evidence="1">Whole seedling</tissue>
    </source>
</reference>
<organism evidence="1 2">
    <name type="scientific">Corchorus capsularis</name>
    <name type="common">Jute</name>
    <dbReference type="NCBI Taxonomy" id="210143"/>
    <lineage>
        <taxon>Eukaryota</taxon>
        <taxon>Viridiplantae</taxon>
        <taxon>Streptophyta</taxon>
        <taxon>Embryophyta</taxon>
        <taxon>Tracheophyta</taxon>
        <taxon>Spermatophyta</taxon>
        <taxon>Magnoliopsida</taxon>
        <taxon>eudicotyledons</taxon>
        <taxon>Gunneridae</taxon>
        <taxon>Pentapetalae</taxon>
        <taxon>rosids</taxon>
        <taxon>malvids</taxon>
        <taxon>Malvales</taxon>
        <taxon>Malvaceae</taxon>
        <taxon>Grewioideae</taxon>
        <taxon>Apeibeae</taxon>
        <taxon>Corchorus</taxon>
    </lineage>
</organism>
<dbReference type="AlphaFoldDB" id="A0A1R3G6F8"/>
<protein>
    <submittedName>
        <fullName evidence="1">Uncharacterized protein</fullName>
    </submittedName>
</protein>
<dbReference type="EMBL" id="AWWV01015149">
    <property type="protein sequence ID" value="OMO53678.1"/>
    <property type="molecule type" value="Genomic_DNA"/>
</dbReference>
<sequence length="27" mass="3014">MEVKSNKHHFSIPNASIGIIFKTTEQG</sequence>
<comment type="caution">
    <text evidence="1">The sequence shown here is derived from an EMBL/GenBank/DDBJ whole genome shotgun (WGS) entry which is preliminary data.</text>
</comment>
<proteinExistence type="predicted"/>
<accession>A0A1R3G6F8</accession>
<name>A0A1R3G6F8_COCAP</name>
<keyword evidence="2" id="KW-1185">Reference proteome</keyword>
<dbReference type="Proteomes" id="UP000188268">
    <property type="component" value="Unassembled WGS sequence"/>
</dbReference>
<evidence type="ECO:0000313" key="2">
    <source>
        <dbReference type="Proteomes" id="UP000188268"/>
    </source>
</evidence>
<gene>
    <name evidence="1" type="ORF">CCACVL1_28438</name>
</gene>
<evidence type="ECO:0000313" key="1">
    <source>
        <dbReference type="EMBL" id="OMO53678.1"/>
    </source>
</evidence>